<evidence type="ECO:0000259" key="1">
    <source>
        <dbReference type="PROSITE" id="PS50930"/>
    </source>
</evidence>
<gene>
    <name evidence="2" type="ORF">RSPPHO_00865</name>
</gene>
<dbReference type="CDD" id="cd00130">
    <property type="entry name" value="PAS"/>
    <property type="match status" value="1"/>
</dbReference>
<dbReference type="AlphaFoldDB" id="H6SRG2"/>
<dbReference type="PROSITE" id="PS50930">
    <property type="entry name" value="HTH_LYTTR"/>
    <property type="match status" value="1"/>
</dbReference>
<dbReference type="GO" id="GO:0000156">
    <property type="term" value="F:phosphorelay response regulator activity"/>
    <property type="evidence" value="ECO:0007669"/>
    <property type="project" value="InterPro"/>
</dbReference>
<dbReference type="InterPro" id="IPR007492">
    <property type="entry name" value="LytTR_DNA-bd_dom"/>
</dbReference>
<dbReference type="InterPro" id="IPR046947">
    <property type="entry name" value="LytR-like"/>
</dbReference>
<keyword evidence="3" id="KW-1185">Reference proteome</keyword>
<dbReference type="STRING" id="1150469.RSPPHO_00865"/>
<dbReference type="SMART" id="SM00850">
    <property type="entry name" value="LytTR"/>
    <property type="match status" value="1"/>
</dbReference>
<dbReference type="PANTHER" id="PTHR37299">
    <property type="entry name" value="TRANSCRIPTIONAL REGULATOR-RELATED"/>
    <property type="match status" value="1"/>
</dbReference>
<dbReference type="eggNOG" id="COG3279">
    <property type="taxonomic scope" value="Bacteria"/>
</dbReference>
<accession>H6SRG2</accession>
<dbReference type="HOGENOM" id="CLU_097085_0_0_5"/>
<organism evidence="2 3">
    <name type="scientific">Pararhodospirillum photometricum DSM 122</name>
    <dbReference type="NCBI Taxonomy" id="1150469"/>
    <lineage>
        <taxon>Bacteria</taxon>
        <taxon>Pseudomonadati</taxon>
        <taxon>Pseudomonadota</taxon>
        <taxon>Alphaproteobacteria</taxon>
        <taxon>Rhodospirillales</taxon>
        <taxon>Rhodospirillaceae</taxon>
        <taxon>Pararhodospirillum</taxon>
    </lineage>
</organism>
<proteinExistence type="predicted"/>
<dbReference type="Gene3D" id="3.30.450.20">
    <property type="entry name" value="PAS domain"/>
    <property type="match status" value="1"/>
</dbReference>
<dbReference type="InterPro" id="IPR000014">
    <property type="entry name" value="PAS"/>
</dbReference>
<dbReference type="OrthoDB" id="9781059at2"/>
<dbReference type="Pfam" id="PF13188">
    <property type="entry name" value="PAS_8"/>
    <property type="match status" value="1"/>
</dbReference>
<dbReference type="GO" id="GO:0003677">
    <property type="term" value="F:DNA binding"/>
    <property type="evidence" value="ECO:0007669"/>
    <property type="project" value="InterPro"/>
</dbReference>
<dbReference type="EMBL" id="HE663493">
    <property type="protein sequence ID" value="CCG07491.1"/>
    <property type="molecule type" value="Genomic_DNA"/>
</dbReference>
<dbReference type="InterPro" id="IPR035965">
    <property type="entry name" value="PAS-like_dom_sf"/>
</dbReference>
<dbReference type="Proteomes" id="UP000033220">
    <property type="component" value="Chromosome DSM 122"/>
</dbReference>
<dbReference type="KEGG" id="rpm:RSPPHO_00865"/>
<name>H6SRG2_PARPM</name>
<reference evidence="2 3" key="1">
    <citation type="submission" date="2012-02" db="EMBL/GenBank/DDBJ databases">
        <title>Shotgun genome sequence of Phaeospirillum photometricum DSM 122.</title>
        <authorList>
            <person name="Duquesne K."/>
            <person name="Sturgis J."/>
        </authorList>
    </citation>
    <scope>NUCLEOTIDE SEQUENCE [LARGE SCALE GENOMIC DNA]</scope>
    <source>
        <strain evidence="3">DSM122</strain>
    </source>
</reference>
<dbReference type="Pfam" id="PF04397">
    <property type="entry name" value="LytTR"/>
    <property type="match status" value="1"/>
</dbReference>
<evidence type="ECO:0000313" key="3">
    <source>
        <dbReference type="Proteomes" id="UP000033220"/>
    </source>
</evidence>
<protein>
    <recommendedName>
        <fullName evidence="1">HTH LytTR-type domain-containing protein</fullName>
    </recommendedName>
</protein>
<evidence type="ECO:0000313" key="2">
    <source>
        <dbReference type="EMBL" id="CCG07491.1"/>
    </source>
</evidence>
<dbReference type="PATRIC" id="fig|1150469.3.peg.996"/>
<dbReference type="Gene3D" id="2.40.50.1020">
    <property type="entry name" value="LytTr DNA-binding domain"/>
    <property type="match status" value="1"/>
</dbReference>
<dbReference type="SMART" id="SM00091">
    <property type="entry name" value="PAS"/>
    <property type="match status" value="1"/>
</dbReference>
<sequence length="241" mass="26508">MTDPLTPPRPEKASFEYRLQRTPVGVVILDDAGRIRSVNPVALRLLGQDEARPWQGVDLLDLHPPSARAKVRWLIDCARDTPEGEAALVVTTPMGSLVAKVTRLVGEAGLCMMFHTLGDGQMGESTEAGAPLLKLPVVRGQGGVTTLVDVEDVVCLSAQGHYAEARTLRFRAFCPRSLADLERRLDPRRFVRVHRGHLVNLRHVLAAERLDGRLCLRLADDGELIPVSRDKVGLVRRLLAV</sequence>
<feature type="domain" description="HTH LytTR-type" evidence="1">
    <location>
        <begin position="147"/>
        <end position="241"/>
    </location>
</feature>
<dbReference type="RefSeq" id="WP_014414131.1">
    <property type="nucleotide sequence ID" value="NC_017059.1"/>
</dbReference>
<dbReference type="SUPFAM" id="SSF55785">
    <property type="entry name" value="PYP-like sensor domain (PAS domain)"/>
    <property type="match status" value="1"/>
</dbReference>
<dbReference type="PANTHER" id="PTHR37299:SF1">
    <property type="entry name" value="STAGE 0 SPORULATION PROTEIN A HOMOLOG"/>
    <property type="match status" value="1"/>
</dbReference>